<dbReference type="Pfam" id="PF13359">
    <property type="entry name" value="DDE_Tnp_4"/>
    <property type="match status" value="1"/>
</dbReference>
<accession>A0ABQ9EBA8</accession>
<keyword evidence="2" id="KW-0479">Metal-binding</keyword>
<evidence type="ECO:0000256" key="2">
    <source>
        <dbReference type="ARBA" id="ARBA00022723"/>
    </source>
</evidence>
<reference evidence="4 5" key="1">
    <citation type="submission" date="2022-12" db="EMBL/GenBank/DDBJ databases">
        <title>Chromosome-level genome of Tegillarca granosa.</title>
        <authorList>
            <person name="Kim J."/>
        </authorList>
    </citation>
    <scope>NUCLEOTIDE SEQUENCE [LARGE SCALE GENOMIC DNA]</scope>
    <source>
        <strain evidence="4">Teg-2019</strain>
        <tissue evidence="4">Adductor muscle</tissue>
    </source>
</reference>
<dbReference type="Proteomes" id="UP001217089">
    <property type="component" value="Unassembled WGS sequence"/>
</dbReference>
<dbReference type="EMBL" id="JARBDR010000917">
    <property type="protein sequence ID" value="KAJ8302465.1"/>
    <property type="molecule type" value="Genomic_DNA"/>
</dbReference>
<evidence type="ECO:0000313" key="5">
    <source>
        <dbReference type="Proteomes" id="UP001217089"/>
    </source>
</evidence>
<evidence type="ECO:0000313" key="4">
    <source>
        <dbReference type="EMBL" id="KAJ8302465.1"/>
    </source>
</evidence>
<sequence>MAASIPPPQKGKQKSPFHKMTCNHKFTITSVAANVPESAHHQRIFKTAVSAEILKMVIYKYKNRKEKDIQTFSRAQIKRKHNGLLLGNSGYQCRPFLMTPYLVTDTQPKVSFNKALCITRASILQTFGILKRRFPCLTLEMY</sequence>
<gene>
    <name evidence="4" type="ORF">KUTeg_018861</name>
</gene>
<dbReference type="InterPro" id="IPR027806">
    <property type="entry name" value="HARBI1_dom"/>
</dbReference>
<keyword evidence="5" id="KW-1185">Reference proteome</keyword>
<proteinExistence type="predicted"/>
<protein>
    <recommendedName>
        <fullName evidence="3">DDE Tnp4 domain-containing protein</fullName>
    </recommendedName>
</protein>
<comment type="cofactor">
    <cofactor evidence="1">
        <name>a divalent metal cation</name>
        <dbReference type="ChEBI" id="CHEBI:60240"/>
    </cofactor>
</comment>
<name>A0ABQ9EBA8_TEGGR</name>
<feature type="domain" description="DDE Tnp4" evidence="3">
    <location>
        <begin position="20"/>
        <end position="138"/>
    </location>
</feature>
<organism evidence="4 5">
    <name type="scientific">Tegillarca granosa</name>
    <name type="common">Malaysian cockle</name>
    <name type="synonym">Anadara granosa</name>
    <dbReference type="NCBI Taxonomy" id="220873"/>
    <lineage>
        <taxon>Eukaryota</taxon>
        <taxon>Metazoa</taxon>
        <taxon>Spiralia</taxon>
        <taxon>Lophotrochozoa</taxon>
        <taxon>Mollusca</taxon>
        <taxon>Bivalvia</taxon>
        <taxon>Autobranchia</taxon>
        <taxon>Pteriomorphia</taxon>
        <taxon>Arcoida</taxon>
        <taxon>Arcoidea</taxon>
        <taxon>Arcidae</taxon>
        <taxon>Tegillarca</taxon>
    </lineage>
</organism>
<evidence type="ECO:0000259" key="3">
    <source>
        <dbReference type="Pfam" id="PF13359"/>
    </source>
</evidence>
<evidence type="ECO:0000256" key="1">
    <source>
        <dbReference type="ARBA" id="ARBA00001968"/>
    </source>
</evidence>
<comment type="caution">
    <text evidence="4">The sequence shown here is derived from an EMBL/GenBank/DDBJ whole genome shotgun (WGS) entry which is preliminary data.</text>
</comment>